<dbReference type="RefSeq" id="WP_014724859.1">
    <property type="nucleotide sequence ID" value="NZ_CAAAFK010000005.1"/>
</dbReference>
<evidence type="ECO:0000313" key="2">
    <source>
        <dbReference type="Proteomes" id="UP000237632"/>
    </source>
</evidence>
<protein>
    <submittedName>
        <fullName evidence="1">Uncharacterized protein</fullName>
    </submittedName>
</protein>
<dbReference type="EMBL" id="PVHK01000056">
    <property type="protein sequence ID" value="PRH42653.1"/>
    <property type="molecule type" value="Genomic_DNA"/>
</dbReference>
<reference evidence="1 2" key="1">
    <citation type="submission" date="2018-03" db="EMBL/GenBank/DDBJ databases">
        <authorList>
            <person name="Nguyen K."/>
            <person name="Fouts D."/>
            <person name="Sutton G."/>
        </authorList>
    </citation>
    <scope>NUCLEOTIDE SEQUENCE [LARGE SCALE GENOMIC DNA]</scope>
    <source>
        <strain evidence="1 2">AU3578</strain>
    </source>
</reference>
<comment type="caution">
    <text evidence="1">The sequence shown here is derived from an EMBL/GenBank/DDBJ whole genome shotgun (WGS) entry which is preliminary data.</text>
</comment>
<proteinExistence type="predicted"/>
<evidence type="ECO:0000313" key="1">
    <source>
        <dbReference type="EMBL" id="PRH42653.1"/>
    </source>
</evidence>
<dbReference type="Proteomes" id="UP000237632">
    <property type="component" value="Unassembled WGS sequence"/>
</dbReference>
<accession>A0A132DPU2</accession>
<name>A0A132DPU2_BURVI</name>
<dbReference type="AlphaFoldDB" id="A0A132DPU2"/>
<sequence>MGDATTALIDTKISRASAPNAARALYARLVEGGVIVPELRSGLSLGAPAFPLRADFRGLDDLEGWGSPERKVDAYSPVVTRITAIQIDVTGHGWQTGATGRPELVASADNHGLFMNYDGGFSVNCPSCRTAIELGADGSDELGEALDAWCREPESARLRCPSCDSITPVSEWRSVNYEFAAGHLGMTLWGEHLLGLVERPSSAAAKHLKTLFSAIEGAEPAVVFCNI</sequence>
<organism evidence="1 2">
    <name type="scientific">Burkholderia vietnamiensis</name>
    <dbReference type="NCBI Taxonomy" id="60552"/>
    <lineage>
        <taxon>Bacteria</taxon>
        <taxon>Pseudomonadati</taxon>
        <taxon>Pseudomonadota</taxon>
        <taxon>Betaproteobacteria</taxon>
        <taxon>Burkholderiales</taxon>
        <taxon>Burkholderiaceae</taxon>
        <taxon>Burkholderia</taxon>
        <taxon>Burkholderia cepacia complex</taxon>
    </lineage>
</organism>
<gene>
    <name evidence="1" type="ORF">C6T65_09110</name>
</gene>